<reference evidence="2" key="1">
    <citation type="submission" date="2021-02" db="EMBL/GenBank/DDBJ databases">
        <title>Fulvivirga sp. S481 isolated from sea water.</title>
        <authorList>
            <person name="Bae S.S."/>
            <person name="Baek K."/>
        </authorList>
    </citation>
    <scope>NUCLEOTIDE SEQUENCE</scope>
    <source>
        <strain evidence="2">S481</strain>
    </source>
</reference>
<dbReference type="Proteomes" id="UP000662783">
    <property type="component" value="Chromosome"/>
</dbReference>
<evidence type="ECO:0000313" key="2">
    <source>
        <dbReference type="EMBL" id="QSE98460.1"/>
    </source>
</evidence>
<dbReference type="RefSeq" id="WP_205722974.1">
    <property type="nucleotide sequence ID" value="NZ_CP070608.1"/>
</dbReference>
<evidence type="ECO:0000259" key="1">
    <source>
        <dbReference type="Pfam" id="PF00188"/>
    </source>
</evidence>
<feature type="domain" description="SCP" evidence="1">
    <location>
        <begin position="37"/>
        <end position="151"/>
    </location>
</feature>
<dbReference type="AlphaFoldDB" id="A0A974WHX7"/>
<dbReference type="InterPro" id="IPR035940">
    <property type="entry name" value="CAP_sf"/>
</dbReference>
<name>A0A974WHX7_9BACT</name>
<dbReference type="Pfam" id="PF00188">
    <property type="entry name" value="CAP"/>
    <property type="match status" value="1"/>
</dbReference>
<accession>A0A974WHX7</accession>
<evidence type="ECO:0000313" key="3">
    <source>
        <dbReference type="Proteomes" id="UP000662783"/>
    </source>
</evidence>
<dbReference type="SUPFAM" id="SSF55797">
    <property type="entry name" value="PR-1-like"/>
    <property type="match status" value="1"/>
</dbReference>
<protein>
    <recommendedName>
        <fullName evidence="1">SCP domain-containing protein</fullName>
    </recommendedName>
</protein>
<dbReference type="Gene3D" id="3.40.33.10">
    <property type="entry name" value="CAP"/>
    <property type="match status" value="1"/>
</dbReference>
<dbReference type="InterPro" id="IPR014044">
    <property type="entry name" value="CAP_dom"/>
</dbReference>
<proteinExistence type="predicted"/>
<sequence length="190" mass="21490">MLHLLFTMLIALAPVAEEQPNNVDVCLSTDEAKLYTIINDYRKSKKLKPIPYSAKLSMVAQVHAKDLADNYDFDPNNKCNPHSWSKKGEWSSCCYTNDHKKAQCMWDKPMEIAGYNSPGYEIAYYSSAGANAEEGLEGWQKSPAHNPLLINTSIWKDIEWQAVGVGIYKEYAVVWFGQMADEQNNVVTCK</sequence>
<gene>
    <name evidence="2" type="ORF">JR347_05115</name>
</gene>
<dbReference type="EMBL" id="CP070608">
    <property type="protein sequence ID" value="QSE98460.1"/>
    <property type="molecule type" value="Genomic_DNA"/>
</dbReference>
<organism evidence="2 3">
    <name type="scientific">Fulvivirga lutea</name>
    <dbReference type="NCBI Taxonomy" id="2810512"/>
    <lineage>
        <taxon>Bacteria</taxon>
        <taxon>Pseudomonadati</taxon>
        <taxon>Bacteroidota</taxon>
        <taxon>Cytophagia</taxon>
        <taxon>Cytophagales</taxon>
        <taxon>Fulvivirgaceae</taxon>
        <taxon>Fulvivirga</taxon>
    </lineage>
</organism>
<keyword evidence="3" id="KW-1185">Reference proteome</keyword>
<dbReference type="KEGG" id="fuv:JR347_05115"/>